<evidence type="ECO:0000256" key="1">
    <source>
        <dbReference type="SAM" id="MobiDB-lite"/>
    </source>
</evidence>
<accession>A0A1H4RVR4</accession>
<organism evidence="2 3">
    <name type="scientific">Tsukamurella tyrosinosolvens</name>
    <dbReference type="NCBI Taxonomy" id="57704"/>
    <lineage>
        <taxon>Bacteria</taxon>
        <taxon>Bacillati</taxon>
        <taxon>Actinomycetota</taxon>
        <taxon>Actinomycetes</taxon>
        <taxon>Mycobacteriales</taxon>
        <taxon>Tsukamurellaceae</taxon>
        <taxon>Tsukamurella</taxon>
    </lineage>
</organism>
<name>A0A1H4RVR4_TSUTY</name>
<feature type="region of interest" description="Disordered" evidence="1">
    <location>
        <begin position="1"/>
        <end position="35"/>
    </location>
</feature>
<dbReference type="EMBL" id="FNSA01000003">
    <property type="protein sequence ID" value="SEC36002.1"/>
    <property type="molecule type" value="Genomic_DNA"/>
</dbReference>
<dbReference type="AlphaFoldDB" id="A0A1H4RVR4"/>
<evidence type="ECO:0000313" key="2">
    <source>
        <dbReference type="EMBL" id="SEC36002.1"/>
    </source>
</evidence>
<gene>
    <name evidence="2" type="ORF">SAMN04489793_2103</name>
</gene>
<protein>
    <submittedName>
        <fullName evidence="2">Uncharacterized protein</fullName>
    </submittedName>
</protein>
<dbReference type="STRING" id="57704.SAMN04489793_2103"/>
<reference evidence="3" key="1">
    <citation type="submission" date="2016-10" db="EMBL/GenBank/DDBJ databases">
        <authorList>
            <person name="Varghese N."/>
            <person name="Submissions S."/>
        </authorList>
    </citation>
    <scope>NUCLEOTIDE SEQUENCE [LARGE SCALE GENOMIC DNA]</scope>
    <source>
        <strain evidence="3">DSM 44234</strain>
    </source>
</reference>
<evidence type="ECO:0000313" key="3">
    <source>
        <dbReference type="Proteomes" id="UP000182241"/>
    </source>
</evidence>
<sequence length="192" mass="19059">MSNAAASVPGRAARLAPVIAPSPRRDDDAPSRPGIDRRTALTSVLLAGGALAGGAALAGCTTPEDRADDPQAVRLQAAAAQAQADADAARGLAVLDGAAGPQLRLIADQRGQHASALADELSRYIERPTSVTAAPSSIPAAASPLNRQSLHAQLTRSAKDAGDAAVAASGYQAALLGSVAAAARVHAEVVLA</sequence>
<feature type="compositionally biased region" description="Basic and acidic residues" evidence="1">
    <location>
        <begin position="23"/>
        <end position="35"/>
    </location>
</feature>
<keyword evidence="3" id="KW-1185">Reference proteome</keyword>
<dbReference type="Proteomes" id="UP000182241">
    <property type="component" value="Unassembled WGS sequence"/>
</dbReference>
<proteinExistence type="predicted"/>